<keyword evidence="1" id="KW-0378">Hydrolase</keyword>
<dbReference type="InterPro" id="IPR050266">
    <property type="entry name" value="AB_hydrolase_sf"/>
</dbReference>
<evidence type="ECO:0000313" key="4">
    <source>
        <dbReference type="Proteomes" id="UP000198520"/>
    </source>
</evidence>
<dbReference type="Proteomes" id="UP000198520">
    <property type="component" value="Unassembled WGS sequence"/>
</dbReference>
<dbReference type="SUPFAM" id="SSF53474">
    <property type="entry name" value="alpha/beta-Hydrolases"/>
    <property type="match status" value="1"/>
</dbReference>
<evidence type="ECO:0000256" key="1">
    <source>
        <dbReference type="ARBA" id="ARBA00022801"/>
    </source>
</evidence>
<dbReference type="Gene3D" id="3.40.50.1820">
    <property type="entry name" value="alpha/beta hydrolase"/>
    <property type="match status" value="1"/>
</dbReference>
<dbReference type="GO" id="GO:0016020">
    <property type="term" value="C:membrane"/>
    <property type="evidence" value="ECO:0007669"/>
    <property type="project" value="TreeGrafter"/>
</dbReference>
<dbReference type="PANTHER" id="PTHR43798">
    <property type="entry name" value="MONOACYLGLYCEROL LIPASE"/>
    <property type="match status" value="1"/>
</dbReference>
<dbReference type="RefSeq" id="WP_177191236.1">
    <property type="nucleotide sequence ID" value="NZ_BNAN01000001.1"/>
</dbReference>
<dbReference type="GO" id="GO:0016787">
    <property type="term" value="F:hydrolase activity"/>
    <property type="evidence" value="ECO:0007669"/>
    <property type="project" value="UniProtKB-KW"/>
</dbReference>
<proteinExistence type="predicted"/>
<dbReference type="EMBL" id="FONZ01000001">
    <property type="protein sequence ID" value="SFE69571.1"/>
    <property type="molecule type" value="Genomic_DNA"/>
</dbReference>
<gene>
    <name evidence="3" type="ORF">SAMN04488035_0191</name>
</gene>
<keyword evidence="4" id="KW-1185">Reference proteome</keyword>
<feature type="domain" description="AB hydrolase-1" evidence="2">
    <location>
        <begin position="31"/>
        <end position="194"/>
    </location>
</feature>
<dbReference type="PANTHER" id="PTHR43798:SF31">
    <property type="entry name" value="AB HYDROLASE SUPERFAMILY PROTEIN YCLE"/>
    <property type="match status" value="1"/>
</dbReference>
<organism evidence="3 4">
    <name type="scientific">Flavimobilis marinus</name>
    <dbReference type="NCBI Taxonomy" id="285351"/>
    <lineage>
        <taxon>Bacteria</taxon>
        <taxon>Bacillati</taxon>
        <taxon>Actinomycetota</taxon>
        <taxon>Actinomycetes</taxon>
        <taxon>Micrococcales</taxon>
        <taxon>Jonesiaceae</taxon>
        <taxon>Flavimobilis</taxon>
    </lineage>
</organism>
<name>A0A1I2CMN0_9MICO</name>
<evidence type="ECO:0000259" key="2">
    <source>
        <dbReference type="Pfam" id="PF00561"/>
    </source>
</evidence>
<dbReference type="AlphaFoldDB" id="A0A1I2CMN0"/>
<dbReference type="InterPro" id="IPR029058">
    <property type="entry name" value="AB_hydrolase_fold"/>
</dbReference>
<reference evidence="4" key="1">
    <citation type="submission" date="2016-10" db="EMBL/GenBank/DDBJ databases">
        <authorList>
            <person name="Varghese N."/>
            <person name="Submissions S."/>
        </authorList>
    </citation>
    <scope>NUCLEOTIDE SEQUENCE [LARGE SCALE GENOMIC DNA]</scope>
    <source>
        <strain evidence="4">DSM 19083</strain>
    </source>
</reference>
<dbReference type="STRING" id="285351.SAMN04488035_0191"/>
<dbReference type="PRINTS" id="PR00111">
    <property type="entry name" value="ABHYDROLASE"/>
</dbReference>
<evidence type="ECO:0000313" key="3">
    <source>
        <dbReference type="EMBL" id="SFE69571.1"/>
    </source>
</evidence>
<dbReference type="Pfam" id="PF00561">
    <property type="entry name" value="Abhydrolase_1"/>
    <property type="match status" value="1"/>
</dbReference>
<dbReference type="InterPro" id="IPR000073">
    <property type="entry name" value="AB_hydrolase_1"/>
</dbReference>
<accession>A0A1I2CMN0</accession>
<sequence length="282" mass="30392">MSEHYYGVAQAGAGRLGHLWWAAYGSPENRPVVLLHGLADSGACWPGTVEHLAERYLVIVPDARGHGDSQLLPGPFRIRDLADDVATIVRKVAQRPAALVGHSMGGVVAQDFALRAPALVSALVLEDPAWTAMSDGEGRLPADLTGWLRDLDAAPFVQLLSQVRDENPGWADDEMAPWAHAKKAVDPQLVEPPHVWRERDWVESLADLAPDGEFRTTVLAGDPGRGSVVTMADGARAAQLLGDAGHVHRLDAGHSVRRDQREAFLAILDQALAEIKDPPIPT</sequence>
<protein>
    <submittedName>
        <fullName evidence="3">Lipase</fullName>
    </submittedName>
</protein>